<name>A0A1L3FKA4_BRAJP</name>
<gene>
    <name evidence="2" type="ORF">BKD09_35850</name>
</gene>
<evidence type="ECO:0000256" key="1">
    <source>
        <dbReference type="SAM" id="Coils"/>
    </source>
</evidence>
<dbReference type="EMBL" id="CP017637">
    <property type="protein sequence ID" value="APG13745.1"/>
    <property type="molecule type" value="Genomic_DNA"/>
</dbReference>
<dbReference type="Gene3D" id="3.40.50.300">
    <property type="entry name" value="P-loop containing nucleotide triphosphate hydrolases"/>
    <property type="match status" value="1"/>
</dbReference>
<dbReference type="InterPro" id="IPR027417">
    <property type="entry name" value="P-loop_NTPase"/>
</dbReference>
<reference evidence="2 3" key="1">
    <citation type="submission" date="2016-11" db="EMBL/GenBank/DDBJ databases">
        <title>Complete Genome Sequence of Bradyrhizobium sp. strain J5, an isolated from soybean nodule in Hokkaido.</title>
        <authorList>
            <person name="Kanehara K."/>
        </authorList>
    </citation>
    <scope>NUCLEOTIDE SEQUENCE [LARGE SCALE GENOMIC DNA]</scope>
    <source>
        <strain evidence="2 3">J5</strain>
    </source>
</reference>
<organism evidence="2 3">
    <name type="scientific">Bradyrhizobium japonicum</name>
    <dbReference type="NCBI Taxonomy" id="375"/>
    <lineage>
        <taxon>Bacteria</taxon>
        <taxon>Pseudomonadati</taxon>
        <taxon>Pseudomonadota</taxon>
        <taxon>Alphaproteobacteria</taxon>
        <taxon>Hyphomicrobiales</taxon>
        <taxon>Nitrobacteraceae</taxon>
        <taxon>Bradyrhizobium</taxon>
    </lineage>
</organism>
<dbReference type="Proteomes" id="UP000181962">
    <property type="component" value="Chromosome"/>
</dbReference>
<evidence type="ECO:0000313" key="2">
    <source>
        <dbReference type="EMBL" id="APG13745.1"/>
    </source>
</evidence>
<protein>
    <submittedName>
        <fullName evidence="2">Uncharacterized protein</fullName>
    </submittedName>
</protein>
<sequence>MAERRKPKETSADWVESIASKSKRSVDDVKRALERYNIKPRAEIAIPRRLTIRSVVFKGQKSVGAQTPIDFEWRDLGPGLHAILSGRNLRGKTTLLSIMRWCLTGRRSLPSEMKVWFATVSLRFTLDERSYEVRLSDAVKSEGKLIRFDEEREIPVRVFASEDAFEEVMSAFFMSELGLERLTNHTVRDGKSVDQDHDWPWLSTAMTIEPDPGALFGSTPLAAMPLRMMQMFVGMPLVGTRNDLTAVVGRLSHETRQAEELQKRARTQAEARIAELERSLDEARKRIQSKPSARELRQAVQAANVRYAACEEQLRRLKIVRTAVDADASAAKESYDRARRELREFRESRDAGFIFRALKPECCPSCDEVITEQRRKTTEQQHVCVVCGTPDRPQAAGLVAAEEERLVEAVEEAKSEWEAQDDRAQSAGRDVVDQEARLLAAERECRQAEQAVEDPQPHLEAERDCIRLEAQIEELRRPVAMARENEGDDRDILSAAETVAKDLMKPDQEVILTRVSELTTDYARRFGIENLEKLSIDGATRMKLTKGGQQSYFSAQTAGEKVRLKVAATLAILKIAETEGVGRHPGLLLVDSPGANEMVAPDYEKLIAGLAELATELPHLQIFISGIDKPAIRERVPCSNLRYAEGDEYLW</sequence>
<dbReference type="AlphaFoldDB" id="A0A1L3FKA4"/>
<dbReference type="PANTHER" id="PTHR32114">
    <property type="entry name" value="ABC TRANSPORTER ABCH.3"/>
    <property type="match status" value="1"/>
</dbReference>
<feature type="coiled-coil region" evidence="1">
    <location>
        <begin position="400"/>
        <end position="451"/>
    </location>
</feature>
<evidence type="ECO:0000313" key="3">
    <source>
        <dbReference type="Proteomes" id="UP000181962"/>
    </source>
</evidence>
<dbReference type="RefSeq" id="WP_071915784.1">
    <property type="nucleotide sequence ID" value="NZ_CP017637.1"/>
</dbReference>
<dbReference type="OrthoDB" id="4773646at2"/>
<dbReference type="SUPFAM" id="SSF52540">
    <property type="entry name" value="P-loop containing nucleoside triphosphate hydrolases"/>
    <property type="match status" value="1"/>
</dbReference>
<feature type="coiled-coil region" evidence="1">
    <location>
        <begin position="259"/>
        <end position="348"/>
    </location>
</feature>
<accession>A0A1L3FKA4</accession>
<proteinExistence type="predicted"/>
<dbReference type="PANTHER" id="PTHR32114:SF2">
    <property type="entry name" value="ABC TRANSPORTER ABCH.3"/>
    <property type="match status" value="1"/>
</dbReference>
<keyword evidence="1" id="KW-0175">Coiled coil</keyword>